<dbReference type="SUPFAM" id="SSF47336">
    <property type="entry name" value="ACP-like"/>
    <property type="match status" value="1"/>
</dbReference>
<feature type="domain" description="Carrier" evidence="1">
    <location>
        <begin position="1"/>
        <end position="71"/>
    </location>
</feature>
<gene>
    <name evidence="2" type="ORF">DMA12_06345</name>
</gene>
<dbReference type="GO" id="GO:0047527">
    <property type="term" value="F:2,3-dihydroxybenzoate-serine ligase activity"/>
    <property type="evidence" value="ECO:0007669"/>
    <property type="project" value="TreeGrafter"/>
</dbReference>
<dbReference type="GO" id="GO:0005829">
    <property type="term" value="C:cytosol"/>
    <property type="evidence" value="ECO:0007669"/>
    <property type="project" value="TreeGrafter"/>
</dbReference>
<organism evidence="2 3">
    <name type="scientific">Amycolatopsis balhimycina DSM 5908</name>
    <dbReference type="NCBI Taxonomy" id="1081091"/>
    <lineage>
        <taxon>Bacteria</taxon>
        <taxon>Bacillati</taxon>
        <taxon>Actinomycetota</taxon>
        <taxon>Actinomycetes</taxon>
        <taxon>Pseudonocardiales</taxon>
        <taxon>Pseudonocardiaceae</taxon>
        <taxon>Amycolatopsis</taxon>
    </lineage>
</organism>
<proteinExistence type="predicted"/>
<reference evidence="2 3" key="1">
    <citation type="submission" date="2018-05" db="EMBL/GenBank/DDBJ databases">
        <title>Evolution of GPA BGCs.</title>
        <authorList>
            <person name="Waglechner N."/>
            <person name="Wright G.D."/>
        </authorList>
    </citation>
    <scope>NUCLEOTIDE SEQUENCE [LARGE SCALE GENOMIC DNA]</scope>
    <source>
        <strain evidence="2 3">DSM 5908</strain>
    </source>
</reference>
<keyword evidence="3" id="KW-1185">Reference proteome</keyword>
<sequence>MLETIAAVWAEELDVAQVRPQDGFFELGGHSLTALRVVYRVRDEFSVDLSLRDLMASRTLADFVSTVRAAAETPARPVVALVGRRGTR</sequence>
<dbReference type="GO" id="GO:0043041">
    <property type="term" value="P:amino acid activation for nonribosomal peptide biosynthetic process"/>
    <property type="evidence" value="ECO:0007669"/>
    <property type="project" value="TreeGrafter"/>
</dbReference>
<dbReference type="GO" id="GO:0009239">
    <property type="term" value="P:enterobactin biosynthetic process"/>
    <property type="evidence" value="ECO:0007669"/>
    <property type="project" value="TreeGrafter"/>
</dbReference>
<evidence type="ECO:0000259" key="1">
    <source>
        <dbReference type="PROSITE" id="PS50075"/>
    </source>
</evidence>
<dbReference type="PANTHER" id="PTHR45527">
    <property type="entry name" value="NONRIBOSOMAL PEPTIDE SYNTHETASE"/>
    <property type="match status" value="1"/>
</dbReference>
<dbReference type="GO" id="GO:0009366">
    <property type="term" value="C:enterobactin synthetase complex"/>
    <property type="evidence" value="ECO:0007669"/>
    <property type="project" value="TreeGrafter"/>
</dbReference>
<dbReference type="RefSeq" id="WP_020647145.1">
    <property type="nucleotide sequence ID" value="NZ_QHHU01000006.1"/>
</dbReference>
<evidence type="ECO:0000313" key="2">
    <source>
        <dbReference type="EMBL" id="RSM48792.1"/>
    </source>
</evidence>
<dbReference type="OrthoDB" id="518159at2"/>
<dbReference type="GO" id="GO:0031177">
    <property type="term" value="F:phosphopantetheine binding"/>
    <property type="evidence" value="ECO:0007669"/>
    <property type="project" value="TreeGrafter"/>
</dbReference>
<accession>A0A428X0C1</accession>
<name>A0A428X0C1_AMYBA</name>
<dbReference type="AlphaFoldDB" id="A0A428X0C1"/>
<dbReference type="Proteomes" id="UP000286716">
    <property type="component" value="Unassembled WGS sequence"/>
</dbReference>
<dbReference type="EMBL" id="QHHU01000006">
    <property type="protein sequence ID" value="RSM48792.1"/>
    <property type="molecule type" value="Genomic_DNA"/>
</dbReference>
<dbReference type="InterPro" id="IPR036736">
    <property type="entry name" value="ACP-like_sf"/>
</dbReference>
<dbReference type="Gene3D" id="1.10.1200.10">
    <property type="entry name" value="ACP-like"/>
    <property type="match status" value="1"/>
</dbReference>
<dbReference type="PANTHER" id="PTHR45527:SF1">
    <property type="entry name" value="FATTY ACID SYNTHASE"/>
    <property type="match status" value="1"/>
</dbReference>
<protein>
    <recommendedName>
        <fullName evidence="1">Carrier domain-containing protein</fullName>
    </recommendedName>
</protein>
<dbReference type="PROSITE" id="PS50075">
    <property type="entry name" value="CARRIER"/>
    <property type="match status" value="1"/>
</dbReference>
<dbReference type="Pfam" id="PF00550">
    <property type="entry name" value="PP-binding"/>
    <property type="match status" value="1"/>
</dbReference>
<dbReference type="InterPro" id="IPR009081">
    <property type="entry name" value="PP-bd_ACP"/>
</dbReference>
<evidence type="ECO:0000313" key="3">
    <source>
        <dbReference type="Proteomes" id="UP000286716"/>
    </source>
</evidence>
<comment type="caution">
    <text evidence="2">The sequence shown here is derived from an EMBL/GenBank/DDBJ whole genome shotgun (WGS) entry which is preliminary data.</text>
</comment>